<dbReference type="Proteomes" id="UP000015525">
    <property type="component" value="Unassembled WGS sequence"/>
</dbReference>
<comment type="caution">
    <text evidence="1">The sequence shown here is derived from an EMBL/GenBank/DDBJ whole genome shotgun (WGS) entry which is preliminary data.</text>
</comment>
<reference evidence="1 2" key="1">
    <citation type="journal article" date="2013" name="Genome Announc.">
        <title>Draft Genome Sequence of Sphingobium quisquiliarum Strain P25T, a Novel Hexachlorocyclohexane (HCH)-Degrading Bacterium Isolated from an HCH Dumpsite.</title>
        <authorList>
            <person name="Kumar Singh A."/>
            <person name="Sangwan N."/>
            <person name="Sharma A."/>
            <person name="Gupta V."/>
            <person name="Khurana J.P."/>
            <person name="Lal R."/>
        </authorList>
    </citation>
    <scope>NUCLEOTIDE SEQUENCE [LARGE SCALE GENOMIC DNA]</scope>
    <source>
        <strain evidence="1 2">P25</strain>
    </source>
</reference>
<sequence>MISAVLALTLPAAARADETAPVQEAWTATGDMLRAGAAGISAPQQAGGLSLSKSGEASNGGSGIDNYAQYLSQDGAIQATLYIYLPSYADASLAAYMTDKAIMSRFGAKTRRTAYDTVRVGGRDGGAIRAVYEDAADGALTTAAAFVHAGRWLAKIRVTGPAERQREVLAGLDGMLSSLRFDDAASIHSTRAVSYADCADSASARAAGADDLALKPEGGAALCVRSRIETADGSYEMLQAQGVKDGPVIIPADDMGTVLAFDRTASGRGYRLSIHSVGRTDFYGTYARLPGAQQIAAMLNGKDPQIAQASSTADYAANGKVTVRHAQDKAN</sequence>
<accession>T0GQT6</accession>
<proteinExistence type="predicted"/>
<organism evidence="1 2">
    <name type="scientific">Sphingobium quisquiliarum P25</name>
    <dbReference type="NCBI Taxonomy" id="1329909"/>
    <lineage>
        <taxon>Bacteria</taxon>
        <taxon>Pseudomonadati</taxon>
        <taxon>Pseudomonadota</taxon>
        <taxon>Alphaproteobacteria</taxon>
        <taxon>Sphingomonadales</taxon>
        <taxon>Sphingomonadaceae</taxon>
        <taxon>Sphingobium</taxon>
    </lineage>
</organism>
<name>T0GQT6_9SPHN</name>
<dbReference type="EMBL" id="ATHO01000146">
    <property type="protein sequence ID" value="EQB02323.1"/>
    <property type="molecule type" value="Genomic_DNA"/>
</dbReference>
<evidence type="ECO:0000313" key="1">
    <source>
        <dbReference type="EMBL" id="EQB02323.1"/>
    </source>
</evidence>
<protein>
    <submittedName>
        <fullName evidence="1">Uncharacterized protein</fullName>
    </submittedName>
</protein>
<dbReference type="AlphaFoldDB" id="T0GQT6"/>
<dbReference type="PATRIC" id="fig|1329909.3.peg.3204"/>
<evidence type="ECO:0000313" key="2">
    <source>
        <dbReference type="Proteomes" id="UP000015525"/>
    </source>
</evidence>
<keyword evidence="2" id="KW-1185">Reference proteome</keyword>
<gene>
    <name evidence="1" type="ORF">L288_16650</name>
</gene>